<reference evidence="3" key="1">
    <citation type="submission" date="2025-08" db="UniProtKB">
        <authorList>
            <consortium name="RefSeq"/>
        </authorList>
    </citation>
    <scope>IDENTIFICATION</scope>
    <source>
        <tissue evidence="3">Leaves</tissue>
    </source>
</reference>
<dbReference type="GeneID" id="140013098"/>
<dbReference type="RefSeq" id="XP_071918269.1">
    <property type="nucleotide sequence ID" value="XM_072062168.1"/>
</dbReference>
<organism evidence="2 3">
    <name type="scientific">Coffea arabica</name>
    <name type="common">Arabian coffee</name>
    <dbReference type="NCBI Taxonomy" id="13443"/>
    <lineage>
        <taxon>Eukaryota</taxon>
        <taxon>Viridiplantae</taxon>
        <taxon>Streptophyta</taxon>
        <taxon>Embryophyta</taxon>
        <taxon>Tracheophyta</taxon>
        <taxon>Spermatophyta</taxon>
        <taxon>Magnoliopsida</taxon>
        <taxon>eudicotyledons</taxon>
        <taxon>Gunneridae</taxon>
        <taxon>Pentapetalae</taxon>
        <taxon>asterids</taxon>
        <taxon>lamiids</taxon>
        <taxon>Gentianales</taxon>
        <taxon>Rubiaceae</taxon>
        <taxon>Ixoroideae</taxon>
        <taxon>Gardenieae complex</taxon>
        <taxon>Bertiereae - Coffeeae clade</taxon>
        <taxon>Coffeeae</taxon>
        <taxon>Coffea</taxon>
    </lineage>
</organism>
<feature type="compositionally biased region" description="Basic and acidic residues" evidence="1">
    <location>
        <begin position="60"/>
        <end position="70"/>
    </location>
</feature>
<dbReference type="Proteomes" id="UP001652660">
    <property type="component" value="Chromosome 8e"/>
</dbReference>
<feature type="region of interest" description="Disordered" evidence="1">
    <location>
        <begin position="37"/>
        <end position="70"/>
    </location>
</feature>
<proteinExistence type="predicted"/>
<evidence type="ECO:0000313" key="2">
    <source>
        <dbReference type="Proteomes" id="UP001652660"/>
    </source>
</evidence>
<sequence length="199" mass="22678">MKDPMEYVDDCYRVHTYLKCYEPYILPLHGEQDWADMNVQPPLPPTYGRAPGRPKKQRRKSTDEVQEMKDKRVKVRRVGQICKCTYCGEKGQNTMTCKFRQQKYGEDVSLSQMSSAGLHEAQCERNLSQMDTNHSIFVEGIGSTAKKTTRRTVKKAGKDTRRVAKKVTSSQNSQQATDSINTTSSAPVAEPNLYEVFEI</sequence>
<feature type="region of interest" description="Disordered" evidence="1">
    <location>
        <begin position="153"/>
        <end position="187"/>
    </location>
</feature>
<keyword evidence="2" id="KW-1185">Reference proteome</keyword>
<feature type="compositionally biased region" description="Polar residues" evidence="1">
    <location>
        <begin position="167"/>
        <end position="186"/>
    </location>
</feature>
<evidence type="ECO:0000256" key="1">
    <source>
        <dbReference type="SAM" id="MobiDB-lite"/>
    </source>
</evidence>
<protein>
    <submittedName>
        <fullName evidence="3">Uncharacterized protein</fullName>
    </submittedName>
</protein>
<gene>
    <name evidence="3" type="primary">LOC140013098</name>
</gene>
<name>A0ABM4VFF4_COFAR</name>
<evidence type="ECO:0000313" key="3">
    <source>
        <dbReference type="RefSeq" id="XP_071918269.1"/>
    </source>
</evidence>
<accession>A0ABM4VFF4</accession>